<organism evidence="2 3">
    <name type="scientific">Candidatus Gottesmanbacteria bacterium RIFCSPLOWO2_01_FULL_46_21</name>
    <dbReference type="NCBI Taxonomy" id="1798393"/>
    <lineage>
        <taxon>Bacteria</taxon>
        <taxon>Candidatus Gottesmaniibacteriota</taxon>
    </lineage>
</organism>
<dbReference type="Pfam" id="PF03091">
    <property type="entry name" value="CutA1"/>
    <property type="match status" value="1"/>
</dbReference>
<dbReference type="Proteomes" id="UP000178461">
    <property type="component" value="Unassembled WGS sequence"/>
</dbReference>
<dbReference type="InterPro" id="IPR004323">
    <property type="entry name" value="Ion_tolerance_CutA"/>
</dbReference>
<reference evidence="2 3" key="1">
    <citation type="journal article" date="2016" name="Nat. Commun.">
        <title>Thousands of microbial genomes shed light on interconnected biogeochemical processes in an aquifer system.</title>
        <authorList>
            <person name="Anantharaman K."/>
            <person name="Brown C.T."/>
            <person name="Hug L.A."/>
            <person name="Sharon I."/>
            <person name="Castelle C.J."/>
            <person name="Probst A.J."/>
            <person name="Thomas B.C."/>
            <person name="Singh A."/>
            <person name="Wilkins M.J."/>
            <person name="Karaoz U."/>
            <person name="Brodie E.L."/>
            <person name="Williams K.H."/>
            <person name="Hubbard S.S."/>
            <person name="Banfield J.F."/>
        </authorList>
    </citation>
    <scope>NUCLEOTIDE SEQUENCE [LARGE SCALE GENOMIC DNA]</scope>
</reference>
<sequence length="95" mass="11053">MEEANKIAQHLLKKRLVACVNIIDPVHSHYLWPPKKGRIEEAQEAVLLCHTLESKYKDIEKEVLKIHSYTNPALYAIPVSHVSKKYHDWIVGELR</sequence>
<evidence type="ECO:0000256" key="1">
    <source>
        <dbReference type="ARBA" id="ARBA00010169"/>
    </source>
</evidence>
<dbReference type="Gene3D" id="3.30.70.120">
    <property type="match status" value="1"/>
</dbReference>
<comment type="similarity">
    <text evidence="1">Belongs to the CutA family.</text>
</comment>
<proteinExistence type="inferred from homology"/>
<dbReference type="InterPro" id="IPR015867">
    <property type="entry name" value="N-reg_PII/ATP_PRibTrfase_C"/>
</dbReference>
<protein>
    <recommendedName>
        <fullName evidence="4">Cation tolerance protein CutA</fullName>
    </recommendedName>
</protein>
<accession>A0A1F6AVS6</accession>
<dbReference type="InterPro" id="IPR011322">
    <property type="entry name" value="N-reg_PII-like_a/b"/>
</dbReference>
<dbReference type="EMBL" id="MFJW01000045">
    <property type="protein sequence ID" value="OGG28789.1"/>
    <property type="molecule type" value="Genomic_DNA"/>
</dbReference>
<dbReference type="GO" id="GO:0005507">
    <property type="term" value="F:copper ion binding"/>
    <property type="evidence" value="ECO:0007669"/>
    <property type="project" value="TreeGrafter"/>
</dbReference>
<evidence type="ECO:0000313" key="2">
    <source>
        <dbReference type="EMBL" id="OGG28789.1"/>
    </source>
</evidence>
<evidence type="ECO:0008006" key="4">
    <source>
        <dbReference type="Google" id="ProtNLM"/>
    </source>
</evidence>
<dbReference type="GO" id="GO:0010038">
    <property type="term" value="P:response to metal ion"/>
    <property type="evidence" value="ECO:0007669"/>
    <property type="project" value="InterPro"/>
</dbReference>
<dbReference type="AlphaFoldDB" id="A0A1F6AVS6"/>
<evidence type="ECO:0000313" key="3">
    <source>
        <dbReference type="Proteomes" id="UP000178461"/>
    </source>
</evidence>
<comment type="caution">
    <text evidence="2">The sequence shown here is derived from an EMBL/GenBank/DDBJ whole genome shotgun (WGS) entry which is preliminary data.</text>
</comment>
<dbReference type="PANTHER" id="PTHR23419:SF8">
    <property type="entry name" value="FI09726P"/>
    <property type="match status" value="1"/>
</dbReference>
<gene>
    <name evidence="2" type="ORF">A2971_05290</name>
</gene>
<dbReference type="PANTHER" id="PTHR23419">
    <property type="entry name" value="DIVALENT CATION TOLERANCE CUTA-RELATED"/>
    <property type="match status" value="1"/>
</dbReference>
<name>A0A1F6AVS6_9BACT</name>
<dbReference type="SUPFAM" id="SSF54913">
    <property type="entry name" value="GlnB-like"/>
    <property type="match status" value="1"/>
</dbReference>